<evidence type="ECO:0000256" key="5">
    <source>
        <dbReference type="ARBA" id="ARBA00023136"/>
    </source>
</evidence>
<dbReference type="PANTHER" id="PTHR43478:SF1">
    <property type="entry name" value="NA+_H+ ANTIPORTER NHAC-LIKE C-TERMINAL DOMAIN-CONTAINING PROTEIN"/>
    <property type="match status" value="1"/>
</dbReference>
<gene>
    <name evidence="8" type="ORF">GCM10011389_02110</name>
</gene>
<keyword evidence="5 6" id="KW-0472">Membrane</keyword>
<dbReference type="Proteomes" id="UP000642571">
    <property type="component" value="Unassembled WGS sequence"/>
</dbReference>
<dbReference type="EMBL" id="BMIN01000001">
    <property type="protein sequence ID" value="GGC98521.1"/>
    <property type="molecule type" value="Genomic_DNA"/>
</dbReference>
<feature type="transmembrane region" description="Helical" evidence="6">
    <location>
        <begin position="69"/>
        <end position="94"/>
    </location>
</feature>
<feature type="transmembrane region" description="Helical" evidence="6">
    <location>
        <begin position="148"/>
        <end position="166"/>
    </location>
</feature>
<feature type="domain" description="Na+/H+ antiporter NhaC-like C-terminal" evidence="7">
    <location>
        <begin position="1"/>
        <end position="144"/>
    </location>
</feature>
<comment type="caution">
    <text evidence="8">The sequence shown here is derived from an EMBL/GenBank/DDBJ whole genome shotgun (WGS) entry which is preliminary data.</text>
</comment>
<organism evidence="8 9">
    <name type="scientific">Pontibacillus salipaludis</name>
    <dbReference type="NCBI Taxonomy" id="1697394"/>
    <lineage>
        <taxon>Bacteria</taxon>
        <taxon>Bacillati</taxon>
        <taxon>Bacillota</taxon>
        <taxon>Bacilli</taxon>
        <taxon>Bacillales</taxon>
        <taxon>Bacillaceae</taxon>
        <taxon>Pontibacillus</taxon>
    </lineage>
</organism>
<comment type="subcellular location">
    <subcellularLocation>
        <location evidence="1">Cell membrane</location>
        <topology evidence="1">Multi-pass membrane protein</topology>
    </subcellularLocation>
</comment>
<protein>
    <recommendedName>
        <fullName evidence="7">Na+/H+ antiporter NhaC-like C-terminal domain-containing protein</fullName>
    </recommendedName>
</protein>
<dbReference type="RefSeq" id="WP_268235017.1">
    <property type="nucleotide sequence ID" value="NZ_BMIN01000001.1"/>
</dbReference>
<dbReference type="Pfam" id="PF03553">
    <property type="entry name" value="Na_H_antiporter"/>
    <property type="match status" value="1"/>
</dbReference>
<keyword evidence="2" id="KW-1003">Cell membrane</keyword>
<feature type="transmembrane region" description="Helical" evidence="6">
    <location>
        <begin position="125"/>
        <end position="142"/>
    </location>
</feature>
<dbReference type="PANTHER" id="PTHR43478">
    <property type="entry name" value="NA+/H+ ANTIPORTER-RELATED"/>
    <property type="match status" value="1"/>
</dbReference>
<dbReference type="InterPro" id="IPR018461">
    <property type="entry name" value="Na/H_Antiport_NhaC-like_C"/>
</dbReference>
<evidence type="ECO:0000256" key="2">
    <source>
        <dbReference type="ARBA" id="ARBA00022475"/>
    </source>
</evidence>
<sequence>MMHSIGILILAWMIVSLIDQLGTGNFLAEIVKEANISASFLPAILFVFAGVIAFSTGTSWGSFGLLLPIAGQIAVATDVNLLLPMLAAVLAGAVMGDHCSPISDTTILSSTGANCHHMDHVTTQIPYALTAAAISLLGYIVLGLTNSTWLSLCMVVVGLIIVYILLKPTPQSMVRNEQQDSIAK</sequence>
<proteinExistence type="predicted"/>
<reference evidence="9" key="1">
    <citation type="journal article" date="2019" name="Int. J. Syst. Evol. Microbiol.">
        <title>The Global Catalogue of Microorganisms (GCM) 10K type strain sequencing project: providing services to taxonomists for standard genome sequencing and annotation.</title>
        <authorList>
            <consortium name="The Broad Institute Genomics Platform"/>
            <consortium name="The Broad Institute Genome Sequencing Center for Infectious Disease"/>
            <person name="Wu L."/>
            <person name="Ma J."/>
        </authorList>
    </citation>
    <scope>NUCLEOTIDE SEQUENCE [LARGE SCALE GENOMIC DNA]</scope>
    <source>
        <strain evidence="9">CGMCC 1.15353</strain>
    </source>
</reference>
<evidence type="ECO:0000256" key="1">
    <source>
        <dbReference type="ARBA" id="ARBA00004651"/>
    </source>
</evidence>
<evidence type="ECO:0000313" key="9">
    <source>
        <dbReference type="Proteomes" id="UP000642571"/>
    </source>
</evidence>
<evidence type="ECO:0000256" key="3">
    <source>
        <dbReference type="ARBA" id="ARBA00022692"/>
    </source>
</evidence>
<evidence type="ECO:0000256" key="4">
    <source>
        <dbReference type="ARBA" id="ARBA00022989"/>
    </source>
</evidence>
<keyword evidence="4 6" id="KW-1133">Transmembrane helix</keyword>
<feature type="transmembrane region" description="Helical" evidence="6">
    <location>
        <begin position="6"/>
        <end position="28"/>
    </location>
</feature>
<evidence type="ECO:0000256" key="6">
    <source>
        <dbReference type="SAM" id="Phobius"/>
    </source>
</evidence>
<keyword evidence="9" id="KW-1185">Reference proteome</keyword>
<evidence type="ECO:0000313" key="8">
    <source>
        <dbReference type="EMBL" id="GGC98521.1"/>
    </source>
</evidence>
<evidence type="ECO:0000259" key="7">
    <source>
        <dbReference type="Pfam" id="PF03553"/>
    </source>
</evidence>
<keyword evidence="3 6" id="KW-0812">Transmembrane</keyword>
<feature type="transmembrane region" description="Helical" evidence="6">
    <location>
        <begin position="40"/>
        <end position="63"/>
    </location>
</feature>
<accession>A0ABQ1PK12</accession>
<name>A0ABQ1PK12_9BACI</name>